<protein>
    <submittedName>
        <fullName evidence="2">Uncharacterized protein</fullName>
    </submittedName>
</protein>
<gene>
    <name evidence="2" type="ORF">SAMN04488137_3870</name>
</gene>
<evidence type="ECO:0000313" key="3">
    <source>
        <dbReference type="Proteomes" id="UP000199544"/>
    </source>
</evidence>
<evidence type="ECO:0000256" key="1">
    <source>
        <dbReference type="SAM" id="Phobius"/>
    </source>
</evidence>
<keyword evidence="1" id="KW-1133">Transmembrane helix</keyword>
<keyword evidence="1" id="KW-0472">Membrane</keyword>
<evidence type="ECO:0000313" key="2">
    <source>
        <dbReference type="EMBL" id="SDN27336.1"/>
    </source>
</evidence>
<keyword evidence="1" id="KW-0812">Transmembrane</keyword>
<feature type="transmembrane region" description="Helical" evidence="1">
    <location>
        <begin position="38"/>
        <end position="56"/>
    </location>
</feature>
<dbReference type="AlphaFoldDB" id="A0A1H0A3R9"/>
<dbReference type="OrthoDB" id="2455517at2"/>
<organism evidence="2 3">
    <name type="scientific">Fictibacillus solisalsi</name>
    <dbReference type="NCBI Taxonomy" id="459525"/>
    <lineage>
        <taxon>Bacteria</taxon>
        <taxon>Bacillati</taxon>
        <taxon>Bacillota</taxon>
        <taxon>Bacilli</taxon>
        <taxon>Bacillales</taxon>
        <taxon>Fictibacillaceae</taxon>
        <taxon>Fictibacillus</taxon>
    </lineage>
</organism>
<dbReference type="EMBL" id="FNHW01000002">
    <property type="protein sequence ID" value="SDN27336.1"/>
    <property type="molecule type" value="Genomic_DNA"/>
</dbReference>
<keyword evidence="3" id="KW-1185">Reference proteome</keyword>
<name>A0A1H0A3R9_9BACL</name>
<dbReference type="RefSeq" id="WP_090237208.1">
    <property type="nucleotide sequence ID" value="NZ_FNHW01000002.1"/>
</dbReference>
<dbReference type="Proteomes" id="UP000199544">
    <property type="component" value="Unassembled WGS sequence"/>
</dbReference>
<accession>A0A1H0A3R9</accession>
<dbReference type="STRING" id="459525.SAMN04488137_3870"/>
<sequence length="236" mass="26596">MILLSLLPLLILAGIFAFIIWGYRALSFKNPGRKLAKWLIVGYAVILVAGTVYSYSEASTKQVIGKTVSRHEVKKQDKAQIRLFDRAREKGVLQINNDILFKKSEKSFPFKGKQLTVSIPDSYNLFVDRDPGFQGEVVVTHYMSRTFIGNMDVTEKRKEASIALKNSVLDVTFNKTKLHLAAYSEGFVFHQFNGGKRESVWEGDDPVFGDDFILLKVPQGIKVTSEDQLVTNVTVE</sequence>
<proteinExistence type="predicted"/>
<reference evidence="3" key="1">
    <citation type="submission" date="2016-10" db="EMBL/GenBank/DDBJ databases">
        <authorList>
            <person name="Varghese N."/>
            <person name="Submissions S."/>
        </authorList>
    </citation>
    <scope>NUCLEOTIDE SEQUENCE [LARGE SCALE GENOMIC DNA]</scope>
    <source>
        <strain evidence="3">CGMCC 1.6854</strain>
    </source>
</reference>
<feature type="transmembrane region" description="Helical" evidence="1">
    <location>
        <begin position="6"/>
        <end position="26"/>
    </location>
</feature>